<reference evidence="2" key="1">
    <citation type="submission" date="2023-09" db="EMBL/GenBank/DDBJ databases">
        <title>Paucibacter sp. APW11 Genome sequencing and assembly.</title>
        <authorList>
            <person name="Kim I."/>
        </authorList>
    </citation>
    <scope>NUCLEOTIDE SEQUENCE</scope>
    <source>
        <strain evidence="2">APW11</strain>
    </source>
</reference>
<dbReference type="Gene3D" id="3.60.15.10">
    <property type="entry name" value="Ribonuclease Z/Hydroxyacylglutathione hydrolase-like"/>
    <property type="match status" value="1"/>
</dbReference>
<sequence length="541" mass="60778">MFPDSNVHPVAAGDEFVYLKSDVKIEPLVCGWYAWSHLVSPAALALHLRFRMLPLLRNFVDNPSIHVSANLDPNMYGGPFVSLAEADIAAVRQLIEDTETTCAELLAFADEYRAFDARLQQEAQGGTLNDYYTELPQALRGCLELVYDLHHRPALRLFEALLYAQGLAVSTQQVLLQSLREDERHFFMSTPRLPAPGSVTLPLRFSDARLDLLARARSKPASFNAIAEQLELAGEQRTALRAMFDTTPPRRRGPIDHSGDGVRVRYFGHACVLFQTAEVSVLFDPFVSIEEADDERFTINDLPERIDYVVLSHSHQDHFSPEMLIQLRHRIGQVIVPANNSGHVADPSMKLALGEMGFGNVVVLDCLDTVQIPGGRICSLPFTGEHADLSIYSKHAVALNLGGRNFVFLVDSDGRDLVMYEHMRRAIGGRIDALFIGMECHGAPLNWLYEPLLGKPLNRRNNEARRLSGADCDRAWGIVGKLEPARVFVYAMGQEPWMRYIMGLQYSPDSIQLTESQRFIDRCRSHGMEAERLYLSGEWPF</sequence>
<evidence type="ECO:0000313" key="3">
    <source>
        <dbReference type="Proteomes" id="UP001246372"/>
    </source>
</evidence>
<proteinExistence type="predicted"/>
<organism evidence="2 3">
    <name type="scientific">Roseateles aquae</name>
    <dbReference type="NCBI Taxonomy" id="3077235"/>
    <lineage>
        <taxon>Bacteria</taxon>
        <taxon>Pseudomonadati</taxon>
        <taxon>Pseudomonadota</taxon>
        <taxon>Betaproteobacteria</taxon>
        <taxon>Burkholderiales</taxon>
        <taxon>Sphaerotilaceae</taxon>
        <taxon>Roseateles</taxon>
    </lineage>
</organism>
<gene>
    <name evidence="2" type="ORF">RQP53_22680</name>
</gene>
<dbReference type="Pfam" id="PF18456">
    <property type="entry name" value="CmlA_N"/>
    <property type="match status" value="1"/>
</dbReference>
<dbReference type="EMBL" id="JAVXZY010000013">
    <property type="protein sequence ID" value="MDT9002102.1"/>
    <property type="molecule type" value="Genomic_DNA"/>
</dbReference>
<dbReference type="InterPro" id="IPR041141">
    <property type="entry name" value="CmlA_N"/>
</dbReference>
<feature type="domain" description="Diiron non-heme beta-hydroxylase N-terminal" evidence="1">
    <location>
        <begin position="18"/>
        <end position="248"/>
    </location>
</feature>
<dbReference type="Pfam" id="PF13483">
    <property type="entry name" value="Lactamase_B_3"/>
    <property type="match status" value="1"/>
</dbReference>
<dbReference type="PANTHER" id="PTHR15032">
    <property type="entry name" value="N-ACYL-PHOSPHATIDYLETHANOLAMINE-HYDROLYZING PHOSPHOLIPASE D"/>
    <property type="match status" value="1"/>
</dbReference>
<dbReference type="SUPFAM" id="SSF56281">
    <property type="entry name" value="Metallo-hydrolase/oxidoreductase"/>
    <property type="match status" value="1"/>
</dbReference>
<comment type="caution">
    <text evidence="2">The sequence shown here is derived from an EMBL/GenBank/DDBJ whole genome shotgun (WGS) entry which is preliminary data.</text>
</comment>
<dbReference type="PANTHER" id="PTHR15032:SF4">
    <property type="entry name" value="N-ACYL-PHOSPHATIDYLETHANOLAMINE-HYDROLYZING PHOSPHOLIPASE D"/>
    <property type="match status" value="1"/>
</dbReference>
<name>A0ABU3PHR9_9BURK</name>
<evidence type="ECO:0000259" key="1">
    <source>
        <dbReference type="Pfam" id="PF18456"/>
    </source>
</evidence>
<dbReference type="RefSeq" id="WP_315652990.1">
    <property type="nucleotide sequence ID" value="NZ_JAVXZY010000013.1"/>
</dbReference>
<dbReference type="Proteomes" id="UP001246372">
    <property type="component" value="Unassembled WGS sequence"/>
</dbReference>
<keyword evidence="3" id="KW-1185">Reference proteome</keyword>
<dbReference type="InterPro" id="IPR036866">
    <property type="entry name" value="RibonucZ/Hydroxyglut_hydro"/>
</dbReference>
<accession>A0ABU3PHR9</accession>
<evidence type="ECO:0000313" key="2">
    <source>
        <dbReference type="EMBL" id="MDT9002102.1"/>
    </source>
</evidence>
<protein>
    <submittedName>
        <fullName evidence="2">MBL fold metallo-hydrolase</fullName>
    </submittedName>
</protein>